<dbReference type="Proteomes" id="UP000029833">
    <property type="component" value="Unassembled WGS sequence"/>
</dbReference>
<keyword evidence="1" id="KW-0812">Transmembrane</keyword>
<keyword evidence="1" id="KW-0472">Membrane</keyword>
<name>A0A0A0BA21_9CELL</name>
<dbReference type="EMBL" id="AXNT01000038">
    <property type="protein sequence ID" value="KGM02694.1"/>
    <property type="molecule type" value="Genomic_DNA"/>
</dbReference>
<proteinExistence type="predicted"/>
<dbReference type="AlphaFoldDB" id="A0A0A0BA21"/>
<gene>
    <name evidence="2" type="ORF">Q760_11760</name>
</gene>
<protein>
    <recommendedName>
        <fullName evidence="4">DUF2550 domain-containing protein</fullName>
    </recommendedName>
</protein>
<dbReference type="OrthoDB" id="3267160at2"/>
<evidence type="ECO:0000256" key="1">
    <source>
        <dbReference type="SAM" id="Phobius"/>
    </source>
</evidence>
<accession>A0A0A0BA21</accession>
<dbReference type="RefSeq" id="WP_034627972.1">
    <property type="nucleotide sequence ID" value="NZ_AXNT01000038.1"/>
</dbReference>
<evidence type="ECO:0008006" key="4">
    <source>
        <dbReference type="Google" id="ProtNLM"/>
    </source>
</evidence>
<feature type="transmembrane region" description="Helical" evidence="1">
    <location>
        <begin position="6"/>
        <end position="25"/>
    </location>
</feature>
<dbReference type="STRING" id="1408250.Q760_11760"/>
<keyword evidence="1" id="KW-1133">Transmembrane helix</keyword>
<comment type="caution">
    <text evidence="2">The sequence shown here is derived from an EMBL/GenBank/DDBJ whole genome shotgun (WGS) entry which is preliminary data.</text>
</comment>
<evidence type="ECO:0000313" key="2">
    <source>
        <dbReference type="EMBL" id="KGM02694.1"/>
    </source>
</evidence>
<sequence>MSGQQIALVLLGAVVVALVVLGLSVSRLGRLTRRVGSFECAFRRSEGPSASWVTGVGQYGADSLYWWRARSLSVRPTRCWRRSAIVVSERAVIEESPRFGRQVAVRCSVQGEAFDLLMSPEASAGLTSWLEATPPTISRVI</sequence>
<organism evidence="2 3">
    <name type="scientific">Cellulomonas cellasea DSM 20118</name>
    <dbReference type="NCBI Taxonomy" id="1408250"/>
    <lineage>
        <taxon>Bacteria</taxon>
        <taxon>Bacillati</taxon>
        <taxon>Actinomycetota</taxon>
        <taxon>Actinomycetes</taxon>
        <taxon>Micrococcales</taxon>
        <taxon>Cellulomonadaceae</taxon>
        <taxon>Cellulomonas</taxon>
    </lineage>
</organism>
<dbReference type="InterPro" id="IPR019675">
    <property type="entry name" value="DUF2550"/>
</dbReference>
<reference evidence="2 3" key="1">
    <citation type="submission" date="2013-10" db="EMBL/GenBank/DDBJ databases">
        <authorList>
            <person name="Wang G."/>
            <person name="Zhuang W."/>
        </authorList>
    </citation>
    <scope>NUCLEOTIDE SEQUENCE [LARGE SCALE GENOMIC DNA]</scope>
    <source>
        <strain evidence="2 3">DSM 20118</strain>
    </source>
</reference>
<evidence type="ECO:0000313" key="3">
    <source>
        <dbReference type="Proteomes" id="UP000029833"/>
    </source>
</evidence>
<dbReference type="Pfam" id="PF10739">
    <property type="entry name" value="DUF2550"/>
    <property type="match status" value="1"/>
</dbReference>
<keyword evidence="3" id="KW-1185">Reference proteome</keyword>